<dbReference type="SMART" id="SM00353">
    <property type="entry name" value="HLH"/>
    <property type="match status" value="1"/>
</dbReference>
<comment type="caution">
    <text evidence="7">The sequence shown here is derived from an EMBL/GenBank/DDBJ whole genome shotgun (WGS) entry which is preliminary data.</text>
</comment>
<accession>A0A835I081</accession>
<dbReference type="Pfam" id="PF22754">
    <property type="entry name" value="bHLH-TF_ACT-like_plant"/>
    <property type="match status" value="1"/>
</dbReference>
<dbReference type="PANTHER" id="PTHR31945:SF63">
    <property type="entry name" value="TRANSCRIPTION FACTOR BHLH90"/>
    <property type="match status" value="1"/>
</dbReference>
<keyword evidence="4" id="KW-0539">Nucleus</keyword>
<dbReference type="Pfam" id="PF00010">
    <property type="entry name" value="HLH"/>
    <property type="match status" value="1"/>
</dbReference>
<dbReference type="InterPro" id="IPR051358">
    <property type="entry name" value="TF_AMS/ICE1/BHLH6-like"/>
</dbReference>
<evidence type="ECO:0000256" key="3">
    <source>
        <dbReference type="ARBA" id="ARBA00023163"/>
    </source>
</evidence>
<dbReference type="PROSITE" id="PS50888">
    <property type="entry name" value="BHLH"/>
    <property type="match status" value="1"/>
</dbReference>
<dbReference type="EMBL" id="JADFTS010000005">
    <property type="protein sequence ID" value="KAF9607652.1"/>
    <property type="molecule type" value="Genomic_DNA"/>
</dbReference>
<dbReference type="OrthoDB" id="1890947at2759"/>
<dbReference type="Pfam" id="PF14215">
    <property type="entry name" value="bHLH-MYC_N"/>
    <property type="match status" value="1"/>
</dbReference>
<feature type="coiled-coil region" evidence="5">
    <location>
        <begin position="316"/>
        <end position="350"/>
    </location>
</feature>
<reference evidence="7 8" key="1">
    <citation type="submission" date="2020-10" db="EMBL/GenBank/DDBJ databases">
        <title>The Coptis chinensis genome and diversification of protoberbering-type alkaloids.</title>
        <authorList>
            <person name="Wang B."/>
            <person name="Shu S."/>
            <person name="Song C."/>
            <person name="Liu Y."/>
        </authorList>
    </citation>
    <scope>NUCLEOTIDE SEQUENCE [LARGE SCALE GENOMIC DNA]</scope>
    <source>
        <strain evidence="7">HL-2020</strain>
        <tissue evidence="7">Leaf</tissue>
    </source>
</reference>
<dbReference type="InterPro" id="IPR036638">
    <property type="entry name" value="HLH_DNA-bd_sf"/>
</dbReference>
<keyword evidence="2" id="KW-0805">Transcription regulation</keyword>
<feature type="domain" description="BHLH" evidence="6">
    <location>
        <begin position="277"/>
        <end position="326"/>
    </location>
</feature>
<dbReference type="GO" id="GO:0046983">
    <property type="term" value="F:protein dimerization activity"/>
    <property type="evidence" value="ECO:0007669"/>
    <property type="project" value="InterPro"/>
</dbReference>
<keyword evidence="5" id="KW-0175">Coiled coil</keyword>
<dbReference type="GO" id="GO:0003700">
    <property type="term" value="F:DNA-binding transcription factor activity"/>
    <property type="evidence" value="ECO:0007669"/>
    <property type="project" value="TreeGrafter"/>
</dbReference>
<proteinExistence type="predicted"/>
<evidence type="ECO:0000313" key="7">
    <source>
        <dbReference type="EMBL" id="KAF9607652.1"/>
    </source>
</evidence>
<evidence type="ECO:0000313" key="8">
    <source>
        <dbReference type="Proteomes" id="UP000631114"/>
    </source>
</evidence>
<name>A0A835I081_9MAGN</name>
<dbReference type="AlphaFoldDB" id="A0A835I081"/>
<keyword evidence="3" id="KW-0804">Transcription</keyword>
<organism evidence="7 8">
    <name type="scientific">Coptis chinensis</name>
    <dbReference type="NCBI Taxonomy" id="261450"/>
    <lineage>
        <taxon>Eukaryota</taxon>
        <taxon>Viridiplantae</taxon>
        <taxon>Streptophyta</taxon>
        <taxon>Embryophyta</taxon>
        <taxon>Tracheophyta</taxon>
        <taxon>Spermatophyta</taxon>
        <taxon>Magnoliopsida</taxon>
        <taxon>Ranunculales</taxon>
        <taxon>Ranunculaceae</taxon>
        <taxon>Coptidoideae</taxon>
        <taxon>Coptis</taxon>
    </lineage>
</organism>
<evidence type="ECO:0000256" key="5">
    <source>
        <dbReference type="SAM" id="Coils"/>
    </source>
</evidence>
<dbReference type="SUPFAM" id="SSF47459">
    <property type="entry name" value="HLH, helix-loop-helix DNA-binding domain"/>
    <property type="match status" value="1"/>
</dbReference>
<comment type="subcellular location">
    <subcellularLocation>
        <location evidence="1">Nucleus</location>
    </subcellularLocation>
</comment>
<protein>
    <recommendedName>
        <fullName evidence="6">BHLH domain-containing protein</fullName>
    </recommendedName>
</protein>
<dbReference type="GO" id="GO:0005634">
    <property type="term" value="C:nucleus"/>
    <property type="evidence" value="ECO:0007669"/>
    <property type="project" value="UniProtKB-SubCell"/>
</dbReference>
<dbReference type="Gene3D" id="4.10.280.10">
    <property type="entry name" value="Helix-loop-helix DNA-binding domain"/>
    <property type="match status" value="1"/>
</dbReference>
<dbReference type="GO" id="GO:0043565">
    <property type="term" value="F:sequence-specific DNA binding"/>
    <property type="evidence" value="ECO:0007669"/>
    <property type="project" value="TreeGrafter"/>
</dbReference>
<evidence type="ECO:0000256" key="1">
    <source>
        <dbReference type="ARBA" id="ARBA00004123"/>
    </source>
</evidence>
<gene>
    <name evidence="7" type="ORF">IFM89_037885</name>
</gene>
<dbReference type="InterPro" id="IPR025610">
    <property type="entry name" value="MYC/MYB_N"/>
</dbReference>
<dbReference type="InterPro" id="IPR011598">
    <property type="entry name" value="bHLH_dom"/>
</dbReference>
<evidence type="ECO:0000259" key="6">
    <source>
        <dbReference type="PROSITE" id="PS50888"/>
    </source>
</evidence>
<dbReference type="InterPro" id="IPR054502">
    <property type="entry name" value="bHLH-TF_ACT-like_plant"/>
</dbReference>
<keyword evidence="8" id="KW-1185">Reference proteome</keyword>
<dbReference type="CDD" id="cd04873">
    <property type="entry name" value="ACT_UUR-ACR-like"/>
    <property type="match status" value="1"/>
</dbReference>
<dbReference type="Proteomes" id="UP000631114">
    <property type="component" value="Unassembled WGS sequence"/>
</dbReference>
<sequence>MGSLERVLERLRHLVGKNGWDYCVVWKLEDYPTSFIELMDCCCVGAKEVQVKEEEEMLHQLCLDTAFPHPKRTKACDALASLPSTIPLSIGIHGEVLVTGQPKWISCDEPLGTRALIPVIGGLVEFFAGRQVPKDQQMIELIMVQCNISLEQEPTVVSTDDNLKEQLLEGCMYDLPPLDDGNRNLPLRMIDQFFLEGSSTGSIHFEESLSFGSNPISACQRVVELDQSFGTTSPELVVESLGSIQPDHNGIIRQKKSSISHCGNNKECYMRRVEGDSRKSRNLVVERNRRNKLKTRLLTLRSLVPTITKMDIQSTLGDAISFIEELQKKVKALQDEVKDMEEEEGNENGELQFQKVAAKWKTEEYVTSHFSPSDISTEQLKHNQDSSIVNDLAQQMDEKVEVSQSGRNEFSLKLIFEQQRGWFRRLMEAMNALGLHVTEANIITVKGRVMNIFKAEAKTDDIQAQQLKDSLLKLIQNGLLMDKA</sequence>
<evidence type="ECO:0000256" key="4">
    <source>
        <dbReference type="ARBA" id="ARBA00023242"/>
    </source>
</evidence>
<evidence type="ECO:0000256" key="2">
    <source>
        <dbReference type="ARBA" id="ARBA00023015"/>
    </source>
</evidence>
<dbReference type="PANTHER" id="PTHR31945">
    <property type="entry name" value="TRANSCRIPTION FACTOR SCREAM2-RELATED"/>
    <property type="match status" value="1"/>
</dbReference>